<dbReference type="InterPro" id="IPR011990">
    <property type="entry name" value="TPR-like_helical_dom_sf"/>
</dbReference>
<dbReference type="SUPFAM" id="SSF48452">
    <property type="entry name" value="TPR-like"/>
    <property type="match status" value="1"/>
</dbReference>
<evidence type="ECO:0000313" key="3">
    <source>
        <dbReference type="Proteomes" id="UP001247805"/>
    </source>
</evidence>
<name>A0ABU3ST12_9ALTE</name>
<keyword evidence="1" id="KW-0472">Membrane</keyword>
<dbReference type="Gene3D" id="1.25.40.10">
    <property type="entry name" value="Tetratricopeptide repeat domain"/>
    <property type="match status" value="2"/>
</dbReference>
<evidence type="ECO:0000256" key="1">
    <source>
        <dbReference type="SAM" id="Phobius"/>
    </source>
</evidence>
<proteinExistence type="predicted"/>
<keyword evidence="3" id="KW-1185">Reference proteome</keyword>
<reference evidence="2 3" key="1">
    <citation type="submission" date="2023-10" db="EMBL/GenBank/DDBJ databases">
        <title>Glaciecola aquimarina strain GGW-M5 nov., isolated from a coastal seawater.</title>
        <authorList>
            <person name="Bayburt H."/>
            <person name="Kim J.M."/>
            <person name="Choi B.J."/>
            <person name="Jeon C.O."/>
        </authorList>
    </citation>
    <scope>NUCLEOTIDE SEQUENCE [LARGE SCALE GENOMIC DNA]</scope>
    <source>
        <strain evidence="2 3">KCTC 32108</strain>
    </source>
</reference>
<dbReference type="Pfam" id="PF14559">
    <property type="entry name" value="TPR_19"/>
    <property type="match status" value="1"/>
</dbReference>
<dbReference type="Proteomes" id="UP001247805">
    <property type="component" value="Unassembled WGS sequence"/>
</dbReference>
<sequence>MSVINKMLQDLEKREANSSPINADYQPPTKKPSQTRVIILLLVAVSAIVYALLSNSNFLGVDETTQTPIQQEQKLQQQAKVETSGSAKKMAVVEPSIKVQQAPVAPVVIQEKPVIPPALQHIAETEVEYNEPAQEIILPEQSVVPEARPIVEPLAAVETVQTPIKEPATFKMSGSGRNKQLQELKQNISENLAAGNLTYASAFLQRLLQLEKDNISARKKLASIKFSQGNYVQAKLLLTDGIEMFPQRADFKMMLARIHVAQGQKIEAMDLLKGFQPQNDSEDFLAYRAGLARELKQPETAKADYLVLTRIAPNNGKWWLGLAIVEDQIGHTESALQAYEKAKQSNQLENVVNAFVEQRIKILMGAK</sequence>
<organism evidence="2 3">
    <name type="scientific">Paraglaciecola aquimarina</name>
    <dbReference type="NCBI Taxonomy" id="1235557"/>
    <lineage>
        <taxon>Bacteria</taxon>
        <taxon>Pseudomonadati</taxon>
        <taxon>Pseudomonadota</taxon>
        <taxon>Gammaproteobacteria</taxon>
        <taxon>Alteromonadales</taxon>
        <taxon>Alteromonadaceae</taxon>
        <taxon>Paraglaciecola</taxon>
    </lineage>
</organism>
<feature type="transmembrane region" description="Helical" evidence="1">
    <location>
        <begin position="37"/>
        <end position="53"/>
    </location>
</feature>
<keyword evidence="1" id="KW-0812">Transmembrane</keyword>
<keyword evidence="1" id="KW-1133">Transmembrane helix</keyword>
<evidence type="ECO:0000313" key="2">
    <source>
        <dbReference type="EMBL" id="MDU0353124.1"/>
    </source>
</evidence>
<comment type="caution">
    <text evidence="2">The sequence shown here is derived from an EMBL/GenBank/DDBJ whole genome shotgun (WGS) entry which is preliminary data.</text>
</comment>
<dbReference type="RefSeq" id="WP_316024818.1">
    <property type="nucleotide sequence ID" value="NZ_JAWDIO010000002.1"/>
</dbReference>
<dbReference type="EMBL" id="JAWDIO010000002">
    <property type="protein sequence ID" value="MDU0353124.1"/>
    <property type="molecule type" value="Genomic_DNA"/>
</dbReference>
<protein>
    <submittedName>
        <fullName evidence="2">Tetratricopeptide repeat protein</fullName>
    </submittedName>
</protein>
<accession>A0ABU3ST12</accession>
<gene>
    <name evidence="2" type="ORF">RS130_03535</name>
</gene>